<evidence type="ECO:0000256" key="11">
    <source>
        <dbReference type="ARBA" id="ARBA00031564"/>
    </source>
</evidence>
<dbReference type="PROSITE" id="PS00631">
    <property type="entry name" value="CYTOSOL_AP"/>
    <property type="match status" value="1"/>
</dbReference>
<dbReference type="Gene3D" id="3.40.630.10">
    <property type="entry name" value="Zn peptidases"/>
    <property type="match status" value="1"/>
</dbReference>
<dbReference type="SUPFAM" id="SSF53187">
    <property type="entry name" value="Zn-dependent exopeptidases"/>
    <property type="match status" value="1"/>
</dbReference>
<dbReference type="PANTHER" id="PTHR11963">
    <property type="entry name" value="LEUCINE AMINOPEPTIDASE-RELATED"/>
    <property type="match status" value="1"/>
</dbReference>
<dbReference type="InterPro" id="IPR000819">
    <property type="entry name" value="Peptidase_M17_C"/>
</dbReference>
<keyword evidence="3" id="KW-0031">Aminopeptidase</keyword>
<name>A0AAN9W5K2_9ORTH</name>
<evidence type="ECO:0000259" key="15">
    <source>
        <dbReference type="PROSITE" id="PS00631"/>
    </source>
</evidence>
<dbReference type="Pfam" id="PF00883">
    <property type="entry name" value="Peptidase_M17"/>
    <property type="match status" value="1"/>
</dbReference>
<dbReference type="InterPro" id="IPR043472">
    <property type="entry name" value="Macro_dom-like"/>
</dbReference>
<dbReference type="GO" id="GO:0006508">
    <property type="term" value="P:proteolysis"/>
    <property type="evidence" value="ECO:0007669"/>
    <property type="project" value="UniProtKB-KW"/>
</dbReference>
<protein>
    <recommendedName>
        <fullName evidence="2">Cytosol aminopeptidase</fullName>
        <ecNumber evidence="7">3.4.13.23</ecNumber>
    </recommendedName>
    <alternativeName>
        <fullName evidence="10">Cysteinylglycine-S-conjugate dipeptidase</fullName>
    </alternativeName>
    <alternativeName>
        <fullName evidence="11">Leucine aminopeptidase 3</fullName>
    </alternativeName>
    <alternativeName>
        <fullName evidence="9">Proline aminopeptidase</fullName>
    </alternativeName>
    <alternativeName>
        <fullName evidence="8">Prolyl aminopeptidase</fullName>
    </alternativeName>
</protein>
<comment type="similarity">
    <text evidence="1">Belongs to the peptidase M17 family.</text>
</comment>
<keyword evidence="5" id="KW-0378">Hydrolase</keyword>
<dbReference type="Proteomes" id="UP001378592">
    <property type="component" value="Unassembled WGS sequence"/>
</dbReference>
<organism evidence="16 17">
    <name type="scientific">Gryllus longicercus</name>
    <dbReference type="NCBI Taxonomy" id="2509291"/>
    <lineage>
        <taxon>Eukaryota</taxon>
        <taxon>Metazoa</taxon>
        <taxon>Ecdysozoa</taxon>
        <taxon>Arthropoda</taxon>
        <taxon>Hexapoda</taxon>
        <taxon>Insecta</taxon>
        <taxon>Pterygota</taxon>
        <taxon>Neoptera</taxon>
        <taxon>Polyneoptera</taxon>
        <taxon>Orthoptera</taxon>
        <taxon>Ensifera</taxon>
        <taxon>Gryllidea</taxon>
        <taxon>Grylloidea</taxon>
        <taxon>Gryllidae</taxon>
        <taxon>Gryllinae</taxon>
        <taxon>Gryllus</taxon>
    </lineage>
</organism>
<evidence type="ECO:0000256" key="2">
    <source>
        <dbReference type="ARBA" id="ARBA00014190"/>
    </source>
</evidence>
<dbReference type="SUPFAM" id="SSF52949">
    <property type="entry name" value="Macro domain-like"/>
    <property type="match status" value="1"/>
</dbReference>
<keyword evidence="4" id="KW-0645">Protease</keyword>
<evidence type="ECO:0000256" key="1">
    <source>
        <dbReference type="ARBA" id="ARBA00009528"/>
    </source>
</evidence>
<evidence type="ECO:0000256" key="10">
    <source>
        <dbReference type="ARBA" id="ARBA00030997"/>
    </source>
</evidence>
<dbReference type="GO" id="GO:0030145">
    <property type="term" value="F:manganese ion binding"/>
    <property type="evidence" value="ECO:0007669"/>
    <property type="project" value="InterPro"/>
</dbReference>
<sequence length="510" mass="54742">MAYLPSRMFSHLKYTQYVKLFGNYRSIHSKNGLVLGVYSEGGGKVAFTKAAERFNEETKGKLQEDLSVAGPTLGKGKSRIFYNLTSEFPVVSVVGLGNENACYNEEEQLHEDKEAVRVAAGVGAQQLLTIGVTDIFVEDLGDPQAAAEGAGLGVWKYQGFRNKAKQKPLANLELYCGDKEKWSKGLKVAEAQNLARQLMDTPANHMTPTLFAKNAVDVLTPLGVDVCVRDKAWAEELKMGSFLSVAKGSNEPPVFLEISYSGGDREEKPTVLIGKGVTFDSGGISIKSASAMDEMRADMGGAACVVGAIYGAASLKMPLNVVGLIPLCENMPSGGANKPGDVVTAMNGKTIQIDNTDAEGRLILADALCYSEKFQGQFIIDIATLTGAIRIALGNACTGAYTTSTARWKQLEEAGSVTGDRFWRMPLWKYFSSQVTDFPAADVNNVSKLKMAGSCTAAAFLKEFAPKVDWMHLDIAGVMGPAPCDGVPYLVKGMTGRPTRALIHLLALQC</sequence>
<dbReference type="PRINTS" id="PR00481">
    <property type="entry name" value="LAMNOPPTDASE"/>
</dbReference>
<evidence type="ECO:0000256" key="4">
    <source>
        <dbReference type="ARBA" id="ARBA00022670"/>
    </source>
</evidence>
<evidence type="ECO:0000256" key="13">
    <source>
        <dbReference type="ARBA" id="ARBA00047881"/>
    </source>
</evidence>
<dbReference type="GO" id="GO:0005737">
    <property type="term" value="C:cytoplasm"/>
    <property type="evidence" value="ECO:0007669"/>
    <property type="project" value="InterPro"/>
</dbReference>
<dbReference type="PANTHER" id="PTHR11963:SF23">
    <property type="entry name" value="CYTOSOL AMINOPEPTIDASE"/>
    <property type="match status" value="1"/>
</dbReference>
<reference evidence="16 17" key="1">
    <citation type="submission" date="2024-03" db="EMBL/GenBank/DDBJ databases">
        <title>The genome assembly and annotation of the cricket Gryllus longicercus Weissman &amp; Gray.</title>
        <authorList>
            <person name="Szrajer S."/>
            <person name="Gray D."/>
            <person name="Ylla G."/>
        </authorList>
    </citation>
    <scope>NUCLEOTIDE SEQUENCE [LARGE SCALE GENOMIC DNA]</scope>
    <source>
        <strain evidence="16">DAG 2021-001</strain>
        <tissue evidence="16">Whole body minus gut</tissue>
    </source>
</reference>
<evidence type="ECO:0000256" key="5">
    <source>
        <dbReference type="ARBA" id="ARBA00022801"/>
    </source>
</evidence>
<evidence type="ECO:0000256" key="9">
    <source>
        <dbReference type="ARBA" id="ARBA00030930"/>
    </source>
</evidence>
<accession>A0AAN9W5K2</accession>
<dbReference type="Pfam" id="PF02789">
    <property type="entry name" value="Peptidase_M17_N"/>
    <property type="match status" value="1"/>
</dbReference>
<dbReference type="Gene3D" id="3.40.220.10">
    <property type="entry name" value="Leucine Aminopeptidase, subunit E, domain 1"/>
    <property type="match status" value="1"/>
</dbReference>
<dbReference type="InterPro" id="IPR011356">
    <property type="entry name" value="Leucine_aapep/pepB"/>
</dbReference>
<proteinExistence type="inferred from homology"/>
<evidence type="ECO:0000256" key="7">
    <source>
        <dbReference type="ARBA" id="ARBA00023625"/>
    </source>
</evidence>
<dbReference type="GO" id="GO:0070006">
    <property type="term" value="F:metalloaminopeptidase activity"/>
    <property type="evidence" value="ECO:0007669"/>
    <property type="project" value="InterPro"/>
</dbReference>
<evidence type="ECO:0000256" key="12">
    <source>
        <dbReference type="ARBA" id="ARBA00045966"/>
    </source>
</evidence>
<comment type="catalytic activity">
    <reaction evidence="14">
        <text>L-cysteinylglycine + H2O = L-cysteine + glycine</text>
        <dbReference type="Rhea" id="RHEA:28783"/>
        <dbReference type="ChEBI" id="CHEBI:15377"/>
        <dbReference type="ChEBI" id="CHEBI:35235"/>
        <dbReference type="ChEBI" id="CHEBI:57305"/>
        <dbReference type="ChEBI" id="CHEBI:61694"/>
    </reaction>
    <physiologicalReaction direction="left-to-right" evidence="14">
        <dbReference type="Rhea" id="RHEA:28784"/>
    </physiologicalReaction>
</comment>
<evidence type="ECO:0000313" key="16">
    <source>
        <dbReference type="EMBL" id="KAK7868803.1"/>
    </source>
</evidence>
<dbReference type="EMBL" id="JAZDUA010000086">
    <property type="protein sequence ID" value="KAK7868803.1"/>
    <property type="molecule type" value="Genomic_DNA"/>
</dbReference>
<keyword evidence="17" id="KW-1185">Reference proteome</keyword>
<comment type="catalytic activity">
    <reaction evidence="13">
        <text>S-benzyl-L-cysteinylglycine + H2O = S-benzyl-L-cysteine + glycine</text>
        <dbReference type="Rhea" id="RHEA:62568"/>
        <dbReference type="ChEBI" id="CHEBI:15377"/>
        <dbReference type="ChEBI" id="CHEBI:57305"/>
        <dbReference type="ChEBI" id="CHEBI:145802"/>
        <dbReference type="ChEBI" id="CHEBI:145803"/>
    </reaction>
    <physiologicalReaction direction="left-to-right" evidence="13">
        <dbReference type="Rhea" id="RHEA:62569"/>
    </physiologicalReaction>
</comment>
<evidence type="ECO:0000256" key="6">
    <source>
        <dbReference type="ARBA" id="ARBA00023511"/>
    </source>
</evidence>
<feature type="domain" description="Cytosol aminopeptidase" evidence="15">
    <location>
        <begin position="355"/>
        <end position="362"/>
    </location>
</feature>
<dbReference type="CDD" id="cd00433">
    <property type="entry name" value="Peptidase_M17"/>
    <property type="match status" value="1"/>
</dbReference>
<comment type="caution">
    <text evidence="16">The sequence shown here is derived from an EMBL/GenBank/DDBJ whole genome shotgun (WGS) entry which is preliminary data.</text>
</comment>
<comment type="function">
    <text evidence="12">Cytosolic metallopeptidase that catalyzes the removal of unsubstituted N-terminal hydrophobic amino acids from various peptides. The presence of Zn(2+) ions is essential for the peptidase activity, and the association with other cofactors can modulate the substrate spectificity of the enzyme. For instance, in the presence of Mn(2+), it displays a specific Cys-Gly hydrolyzing activity of Cys-Gly-S-conjugates. Involved in the metabolism of glutathione and in the degradation of glutathione S-conjugates, which may play a role in the control of the cell redox status.</text>
</comment>
<evidence type="ECO:0000256" key="3">
    <source>
        <dbReference type="ARBA" id="ARBA00022438"/>
    </source>
</evidence>
<evidence type="ECO:0000256" key="14">
    <source>
        <dbReference type="ARBA" id="ARBA00049107"/>
    </source>
</evidence>
<comment type="catalytic activity">
    <reaction evidence="6">
        <text>an S-substituted L-cysteinylglycine + H2O = an S-substituted L-cysteine + glycine</text>
        <dbReference type="Rhea" id="RHEA:60444"/>
        <dbReference type="ChEBI" id="CHEBI:15377"/>
        <dbReference type="ChEBI" id="CHEBI:57305"/>
        <dbReference type="ChEBI" id="CHEBI:58717"/>
        <dbReference type="ChEBI" id="CHEBI:143103"/>
        <dbReference type="EC" id="3.4.13.23"/>
    </reaction>
    <physiologicalReaction direction="left-to-right" evidence="6">
        <dbReference type="Rhea" id="RHEA:60445"/>
    </physiologicalReaction>
</comment>
<dbReference type="AlphaFoldDB" id="A0AAN9W5K2"/>
<dbReference type="EC" id="3.4.13.23" evidence="7"/>
<dbReference type="InterPro" id="IPR008283">
    <property type="entry name" value="Peptidase_M17_N"/>
</dbReference>
<evidence type="ECO:0000313" key="17">
    <source>
        <dbReference type="Proteomes" id="UP001378592"/>
    </source>
</evidence>
<gene>
    <name evidence="16" type="ORF">R5R35_003644</name>
</gene>
<evidence type="ECO:0000256" key="8">
    <source>
        <dbReference type="ARBA" id="ARBA00029605"/>
    </source>
</evidence>